<reference evidence="1 2" key="1">
    <citation type="submission" date="2018-11" db="EMBL/GenBank/DDBJ databases">
        <title>Genome sequencing and assembly of Clostridium tagluense strain A121.</title>
        <authorList>
            <person name="Murakami T."/>
            <person name="Segawa T."/>
            <person name="Shcherbakova V.A."/>
            <person name="Mori H."/>
            <person name="Yoshimura Y."/>
        </authorList>
    </citation>
    <scope>NUCLEOTIDE SEQUENCE [LARGE SCALE GENOMIC DNA]</scope>
    <source>
        <strain evidence="1 2">A121</strain>
    </source>
</reference>
<dbReference type="OrthoDB" id="1920114at2"/>
<protein>
    <submittedName>
        <fullName evidence="1">Uncharacterized protein</fullName>
    </submittedName>
</protein>
<dbReference type="EMBL" id="BHYK01000007">
    <property type="protein sequence ID" value="GCD10055.1"/>
    <property type="molecule type" value="Genomic_DNA"/>
</dbReference>
<evidence type="ECO:0000313" key="1">
    <source>
        <dbReference type="EMBL" id="GCD10055.1"/>
    </source>
</evidence>
<accession>A0A401UKM8</accession>
<gene>
    <name evidence="1" type="ORF">Ctaglu_16780</name>
</gene>
<dbReference type="RefSeq" id="WP_125000036.1">
    <property type="nucleotide sequence ID" value="NZ_BHYK01000007.1"/>
</dbReference>
<proteinExistence type="predicted"/>
<comment type="caution">
    <text evidence="1">The sequence shown here is derived from an EMBL/GenBank/DDBJ whole genome shotgun (WGS) entry which is preliminary data.</text>
</comment>
<organism evidence="1 2">
    <name type="scientific">Clostridium tagluense</name>
    <dbReference type="NCBI Taxonomy" id="360422"/>
    <lineage>
        <taxon>Bacteria</taxon>
        <taxon>Bacillati</taxon>
        <taxon>Bacillota</taxon>
        <taxon>Clostridia</taxon>
        <taxon>Eubacteriales</taxon>
        <taxon>Clostridiaceae</taxon>
        <taxon>Clostridium</taxon>
    </lineage>
</organism>
<name>A0A401UKM8_9CLOT</name>
<evidence type="ECO:0000313" key="2">
    <source>
        <dbReference type="Proteomes" id="UP000287872"/>
    </source>
</evidence>
<keyword evidence="2" id="KW-1185">Reference proteome</keyword>
<dbReference type="Proteomes" id="UP000287872">
    <property type="component" value="Unassembled WGS sequence"/>
</dbReference>
<sequence>MLKISKDGEEVYWDKIVDLGVMGKFDIISIDLYGCEIAGVQDDMSEEEKFSRISKYYGDRFKELEADVNYINEQFLMWIITHLCDIEYPFWEFGFRNKGSKKYPDYIVEEEMKKFEDENGQVIHDLQNPSLVYKKIQEYNVYTNKDNLTSYEIVAKYLPMLDFKELINTIEAGSIDASEDEIHFQVGSEVCGGLLLCATYGTIYEDNKLEVTHNC</sequence>
<dbReference type="AlphaFoldDB" id="A0A401UKM8"/>